<dbReference type="EMBL" id="JASMQC010000047">
    <property type="protein sequence ID" value="KAK1929542.1"/>
    <property type="molecule type" value="Genomic_DNA"/>
</dbReference>
<evidence type="ECO:0000313" key="2">
    <source>
        <dbReference type="EMBL" id="KAK1929542.1"/>
    </source>
</evidence>
<proteinExistence type="predicted"/>
<evidence type="ECO:0000256" key="1">
    <source>
        <dbReference type="SAM" id="MobiDB-lite"/>
    </source>
</evidence>
<name>A0AAD9LBH4_9STRA</name>
<feature type="compositionally biased region" description="Basic residues" evidence="1">
    <location>
        <begin position="53"/>
        <end position="67"/>
    </location>
</feature>
<keyword evidence="3" id="KW-1185">Reference proteome</keyword>
<feature type="region of interest" description="Disordered" evidence="1">
    <location>
        <begin position="41"/>
        <end position="67"/>
    </location>
</feature>
<reference evidence="2" key="1">
    <citation type="submission" date="2023-08" db="EMBL/GenBank/DDBJ databases">
        <title>Reference Genome Resource for the Citrus Pathogen Phytophthora citrophthora.</title>
        <authorList>
            <person name="Moller H."/>
            <person name="Coetzee B."/>
            <person name="Rose L.J."/>
            <person name="Van Niekerk J.M."/>
        </authorList>
    </citation>
    <scope>NUCLEOTIDE SEQUENCE</scope>
    <source>
        <strain evidence="2">STE-U-9442</strain>
    </source>
</reference>
<gene>
    <name evidence="2" type="ORF">P3T76_014940</name>
</gene>
<sequence length="183" mass="21240">MDDSFDVAFLEEVSAFLHASEPLGSSTSVANLDANCDLTAPSHTKTDDEAELKRKRQHEKKLSRKQRYERRLKEERQTLRKMEKLLTVQLVKIKKARDNEMMAQLSQINTVIRDLAQWERRQRRQSEEEQKKLVEALTIQASYLATLQELLPDPTKVLVMNTVHANTFTYHTEKQLAPDRCGC</sequence>
<organism evidence="2 3">
    <name type="scientific">Phytophthora citrophthora</name>
    <dbReference type="NCBI Taxonomy" id="4793"/>
    <lineage>
        <taxon>Eukaryota</taxon>
        <taxon>Sar</taxon>
        <taxon>Stramenopiles</taxon>
        <taxon>Oomycota</taxon>
        <taxon>Peronosporomycetes</taxon>
        <taxon>Peronosporales</taxon>
        <taxon>Peronosporaceae</taxon>
        <taxon>Phytophthora</taxon>
    </lineage>
</organism>
<evidence type="ECO:0000313" key="3">
    <source>
        <dbReference type="Proteomes" id="UP001259832"/>
    </source>
</evidence>
<protein>
    <submittedName>
        <fullName evidence="2">Uncharacterized protein</fullName>
    </submittedName>
</protein>
<accession>A0AAD9LBH4</accession>
<dbReference type="Proteomes" id="UP001259832">
    <property type="component" value="Unassembled WGS sequence"/>
</dbReference>
<dbReference type="AlphaFoldDB" id="A0AAD9LBH4"/>
<comment type="caution">
    <text evidence="2">The sequence shown here is derived from an EMBL/GenBank/DDBJ whole genome shotgun (WGS) entry which is preliminary data.</text>
</comment>